<keyword evidence="1" id="KW-0812">Transmembrane</keyword>
<comment type="caution">
    <text evidence="2">The sequence shown here is derived from an EMBL/GenBank/DDBJ whole genome shotgun (WGS) entry which is preliminary data.</text>
</comment>
<accession>A0A3R8JT72</accession>
<keyword evidence="3" id="KW-1185">Reference proteome</keyword>
<feature type="transmembrane region" description="Helical" evidence="1">
    <location>
        <begin position="21"/>
        <end position="42"/>
    </location>
</feature>
<protein>
    <submittedName>
        <fullName evidence="2">Uncharacterized protein</fullName>
    </submittedName>
</protein>
<evidence type="ECO:0000313" key="2">
    <source>
        <dbReference type="EMBL" id="RRK34376.1"/>
    </source>
</evidence>
<keyword evidence="1" id="KW-1133">Transmembrane helix</keyword>
<dbReference type="EMBL" id="RHJS01000002">
    <property type="protein sequence ID" value="RRK34376.1"/>
    <property type="molecule type" value="Genomic_DNA"/>
</dbReference>
<gene>
    <name evidence="2" type="ORF">EBB54_25860</name>
</gene>
<name>A0A3R8JT72_9FIRM</name>
<reference evidence="2" key="1">
    <citation type="submission" date="2018-10" db="EMBL/GenBank/DDBJ databases">
        <title>Schaedlerella arabinophila gen. nov. sp. nov., isolated from the mouse intestinal tract and comparative analysis with the genome of the closely related altered Schaedler flora strain ASF502.</title>
        <authorList>
            <person name="Miyake S."/>
            <person name="Soh M."/>
            <person name="Seedorf H."/>
        </authorList>
    </citation>
    <scope>NUCLEOTIDE SEQUENCE [LARGE SCALE GENOMIC DNA]</scope>
    <source>
        <strain evidence="2">DSM 106076</strain>
    </source>
</reference>
<evidence type="ECO:0000313" key="3">
    <source>
        <dbReference type="Proteomes" id="UP000274920"/>
    </source>
</evidence>
<organism evidence="2 3">
    <name type="scientific">Schaedlerella arabinosiphila</name>
    <dbReference type="NCBI Taxonomy" id="2044587"/>
    <lineage>
        <taxon>Bacteria</taxon>
        <taxon>Bacillati</taxon>
        <taxon>Bacillota</taxon>
        <taxon>Clostridia</taxon>
        <taxon>Lachnospirales</taxon>
        <taxon>Lachnospiraceae</taxon>
        <taxon>Schaedlerella</taxon>
    </lineage>
</organism>
<dbReference type="Pfam" id="PF07592">
    <property type="entry name" value="DDE_Tnp_ISAZ013"/>
    <property type="match status" value="1"/>
</dbReference>
<dbReference type="InterPro" id="IPR011518">
    <property type="entry name" value="Transposase_36"/>
</dbReference>
<evidence type="ECO:0000256" key="1">
    <source>
        <dbReference type="SAM" id="Phobius"/>
    </source>
</evidence>
<sequence>MHRRILIWRITVYTQRAGQTLVFFEVVVNLIASATIEVGLIVKCGVDDNIYETGIKIGDNELEHINIVGYPFHSEWNYIIASYGENVVFIYSF</sequence>
<dbReference type="Proteomes" id="UP000274920">
    <property type="component" value="Unassembled WGS sequence"/>
</dbReference>
<dbReference type="AlphaFoldDB" id="A0A3R8JT72"/>
<proteinExistence type="predicted"/>
<keyword evidence="1" id="KW-0472">Membrane</keyword>